<evidence type="ECO:0000313" key="1">
    <source>
        <dbReference type="EMBL" id="RBA27848.1"/>
    </source>
</evidence>
<reference evidence="1 2" key="1">
    <citation type="submission" date="2018-06" db="EMBL/GenBank/DDBJ databases">
        <title>Flavobacterium tibetense sp. nov., isolated from a wetland YonghuCo on Tibetan Plateau.</title>
        <authorList>
            <person name="Xing P."/>
            <person name="Phurbu D."/>
            <person name="Lu H."/>
        </authorList>
    </citation>
    <scope>NUCLEOTIDE SEQUENCE [LARGE SCALE GENOMIC DNA]</scope>
    <source>
        <strain evidence="1 2">YH5</strain>
    </source>
</reference>
<accession>A0A365P024</accession>
<organism evidence="1 2">
    <name type="scientific">Flavobacterium tibetense</name>
    <dbReference type="NCBI Taxonomy" id="2233533"/>
    <lineage>
        <taxon>Bacteria</taxon>
        <taxon>Pseudomonadati</taxon>
        <taxon>Bacteroidota</taxon>
        <taxon>Flavobacteriia</taxon>
        <taxon>Flavobacteriales</taxon>
        <taxon>Flavobacteriaceae</taxon>
        <taxon>Flavobacterium</taxon>
    </lineage>
</organism>
<dbReference type="RefSeq" id="WP_113989552.1">
    <property type="nucleotide sequence ID" value="NZ_QLST01000012.1"/>
</dbReference>
<dbReference type="Proteomes" id="UP000253319">
    <property type="component" value="Unassembled WGS sequence"/>
</dbReference>
<dbReference type="AlphaFoldDB" id="A0A365P024"/>
<dbReference type="PROSITE" id="PS51257">
    <property type="entry name" value="PROKAR_LIPOPROTEIN"/>
    <property type="match status" value="1"/>
</dbReference>
<dbReference type="OrthoDB" id="1438802at2"/>
<dbReference type="EMBL" id="QLST01000012">
    <property type="protein sequence ID" value="RBA27848.1"/>
    <property type="molecule type" value="Genomic_DNA"/>
</dbReference>
<proteinExistence type="predicted"/>
<keyword evidence="2" id="KW-1185">Reference proteome</keyword>
<sequence length="196" mass="22827">MKKIIFLLSTFIIVACSSSKSNDTQKPKITSENYYEYFVNALPGNKLTTAWVNKYEVAQILEEEMKNAGFEWISTFRLIKISDEEYVNAICFSEKSKVGFLYEGSHAMPDEKRRSLKSMYKENTGNDYAEKVVSLDSEAKFIKIKDVPSNFFILKEDPYWYQYTEKPQNEKTLVDKQTILKILRSDIKIVIASFKK</sequence>
<evidence type="ECO:0000313" key="2">
    <source>
        <dbReference type="Proteomes" id="UP000253319"/>
    </source>
</evidence>
<name>A0A365P024_9FLAO</name>
<protein>
    <submittedName>
        <fullName evidence="1">Uncharacterized protein</fullName>
    </submittedName>
</protein>
<comment type="caution">
    <text evidence="1">The sequence shown here is derived from an EMBL/GenBank/DDBJ whole genome shotgun (WGS) entry which is preliminary data.</text>
</comment>
<gene>
    <name evidence="1" type="ORF">DPN68_10195</name>
</gene>